<dbReference type="Gene3D" id="1.20.120.450">
    <property type="entry name" value="dinb family like domain"/>
    <property type="match status" value="1"/>
</dbReference>
<proteinExistence type="predicted"/>
<dbReference type="Proteomes" id="UP000505355">
    <property type="component" value="Chromosome"/>
</dbReference>
<dbReference type="SUPFAM" id="SSF109854">
    <property type="entry name" value="DinB/YfiT-like putative metalloenzymes"/>
    <property type="match status" value="1"/>
</dbReference>
<evidence type="ECO:0000259" key="1">
    <source>
        <dbReference type="Pfam" id="PF12867"/>
    </source>
</evidence>
<organism evidence="2 3">
    <name type="scientific">Mucilaginibacter mali</name>
    <dbReference type="NCBI Taxonomy" id="2740462"/>
    <lineage>
        <taxon>Bacteria</taxon>
        <taxon>Pseudomonadati</taxon>
        <taxon>Bacteroidota</taxon>
        <taxon>Sphingobacteriia</taxon>
        <taxon>Sphingobacteriales</taxon>
        <taxon>Sphingobacteriaceae</taxon>
        <taxon>Mucilaginibacter</taxon>
    </lineage>
</organism>
<dbReference type="AlphaFoldDB" id="A0A7D4TUI8"/>
<gene>
    <name evidence="2" type="ORF">HQ865_08500</name>
</gene>
<dbReference type="KEGG" id="mmab:HQ865_08500"/>
<sequence>MDQQQLFVKMALGNWNLQIGRIEKMFDGFNDDQLLQPVAPGKNRVIYLLGHFVAYHDMLGASLGLAERKYAHLDEAFLKNPDNSSFDMPDTAYLRNAWADVHSNLTNLFAGLSAEEWFKKHNSVNEADFAADPSRNRLNMVMNRTAHVAYHAGQIKLI</sequence>
<keyword evidence="3" id="KW-1185">Reference proteome</keyword>
<feature type="domain" description="DinB-like" evidence="1">
    <location>
        <begin position="20"/>
        <end position="155"/>
    </location>
</feature>
<dbReference type="InterPro" id="IPR024775">
    <property type="entry name" value="DinB-like"/>
</dbReference>
<name>A0A7D4TUI8_9SPHI</name>
<dbReference type="EMBL" id="CP054139">
    <property type="protein sequence ID" value="QKJ29795.1"/>
    <property type="molecule type" value="Genomic_DNA"/>
</dbReference>
<dbReference type="InterPro" id="IPR034660">
    <property type="entry name" value="DinB/YfiT-like"/>
</dbReference>
<accession>A0A7D4TUI8</accession>
<protein>
    <submittedName>
        <fullName evidence="2">DinB family protein</fullName>
    </submittedName>
</protein>
<evidence type="ECO:0000313" key="3">
    <source>
        <dbReference type="Proteomes" id="UP000505355"/>
    </source>
</evidence>
<evidence type="ECO:0000313" key="2">
    <source>
        <dbReference type="EMBL" id="QKJ29795.1"/>
    </source>
</evidence>
<dbReference type="RefSeq" id="WP_173414487.1">
    <property type="nucleotide sequence ID" value="NZ_CP054139.1"/>
</dbReference>
<reference evidence="2 3" key="1">
    <citation type="submission" date="2020-05" db="EMBL/GenBank/DDBJ databases">
        <title>Mucilaginibacter mali sp. nov.</title>
        <authorList>
            <person name="Kim H.S."/>
            <person name="Lee K.C."/>
            <person name="Suh M.K."/>
            <person name="Kim J.-S."/>
            <person name="Han K.-I."/>
            <person name="Eom M.K."/>
            <person name="Shin Y.K."/>
            <person name="Lee J.-S."/>
        </authorList>
    </citation>
    <scope>NUCLEOTIDE SEQUENCE [LARGE SCALE GENOMIC DNA]</scope>
    <source>
        <strain evidence="2 3">G2-14</strain>
    </source>
</reference>
<dbReference type="Pfam" id="PF12867">
    <property type="entry name" value="DinB_2"/>
    <property type="match status" value="1"/>
</dbReference>